<sequence length="375" mass="40968">MAGGDLLPFVSIVLVQLGYAGMNFTSMFAMHSGMHPLVLVAYRLLFATVAIAPFAYFMERKTRPRITMSILCQTFLCSLTGATGNMVLYFIGLKNSSPTIGCALTNTLPAFTFILAVLFRQESLGIKTRPGQAKVIGTIICVGGALILSFYHGNIINIAESSIHWTYAENMEKNSSTSSGHGNVILGPFLLILSSLSWSIWFIIQARMSKTFSAPYTSTTLMCFMGFIECGIIAAIFKPVISAWSLSNPMWLLAALYTGVVCSALAFAVTSWAIQLKGPLYVSVFTPLLLVIVAITSWALLREKLYVGTALGSLLIVMGLYAVLWGKNKETKLANAIEEIEATKIDDDMITKDLEMQFDAKSNGNHNRAEKPEDM</sequence>
<evidence type="ECO:0000256" key="3">
    <source>
        <dbReference type="ARBA" id="ARBA00022692"/>
    </source>
</evidence>
<evidence type="ECO:0000313" key="9">
    <source>
        <dbReference type="Proteomes" id="UP000594261"/>
    </source>
</evidence>
<comment type="similarity">
    <text evidence="2 6">Belongs to the drug/metabolite transporter (DMT) superfamily. Plant drug/metabolite exporter (P-DME) (TC 2.A.7.4) family.</text>
</comment>
<feature type="transmembrane region" description="Helical" evidence="6">
    <location>
        <begin position="184"/>
        <end position="204"/>
    </location>
</feature>
<keyword evidence="3 6" id="KW-0812">Transmembrane</keyword>
<dbReference type="GO" id="GO:0022857">
    <property type="term" value="F:transmembrane transporter activity"/>
    <property type="evidence" value="ECO:0007669"/>
    <property type="project" value="InterPro"/>
</dbReference>
<evidence type="ECO:0000256" key="1">
    <source>
        <dbReference type="ARBA" id="ARBA00004141"/>
    </source>
</evidence>
<keyword evidence="5 6" id="KW-0472">Membrane</keyword>
<dbReference type="EnsemblPlants" id="QL03p013090:mrna">
    <property type="protein sequence ID" value="QL03p013090:mrna"/>
    <property type="gene ID" value="QL03p013090"/>
</dbReference>
<reference evidence="8 9" key="1">
    <citation type="journal article" date="2016" name="G3 (Bethesda)">
        <title>First Draft Assembly and Annotation of the Genome of a California Endemic Oak Quercus lobata Nee (Fagaceae).</title>
        <authorList>
            <person name="Sork V.L."/>
            <person name="Fitz-Gibbon S.T."/>
            <person name="Puiu D."/>
            <person name="Crepeau M."/>
            <person name="Gugger P.F."/>
            <person name="Sherman R."/>
            <person name="Stevens K."/>
            <person name="Langley C.H."/>
            <person name="Pellegrini M."/>
            <person name="Salzberg S.L."/>
        </authorList>
    </citation>
    <scope>NUCLEOTIDE SEQUENCE [LARGE SCALE GENOMIC DNA]</scope>
    <source>
        <strain evidence="8 9">cv. SW786</strain>
    </source>
</reference>
<feature type="transmembrane region" description="Helical" evidence="6">
    <location>
        <begin position="249"/>
        <end position="273"/>
    </location>
</feature>
<gene>
    <name evidence="8" type="primary">LOC115979420</name>
</gene>
<dbReference type="InterPro" id="IPR000620">
    <property type="entry name" value="EamA_dom"/>
</dbReference>
<evidence type="ECO:0000313" key="8">
    <source>
        <dbReference type="EnsemblPlants" id="QL03p013090:mrna"/>
    </source>
</evidence>
<dbReference type="OMA" id="NPFVMVA"/>
<feature type="transmembrane region" description="Helical" evidence="6">
    <location>
        <begin position="36"/>
        <end position="58"/>
    </location>
</feature>
<feature type="transmembrane region" description="Helical" evidence="6">
    <location>
        <begin position="305"/>
        <end position="324"/>
    </location>
</feature>
<name>A0A7N2L4B8_QUELO</name>
<feature type="transmembrane region" description="Helical" evidence="6">
    <location>
        <begin position="280"/>
        <end position="299"/>
    </location>
</feature>
<evidence type="ECO:0000256" key="4">
    <source>
        <dbReference type="ARBA" id="ARBA00022989"/>
    </source>
</evidence>
<accession>A0A7N2L4B8</accession>
<protein>
    <recommendedName>
        <fullName evidence="6">WAT1-related protein</fullName>
    </recommendedName>
</protein>
<comment type="subcellular location">
    <subcellularLocation>
        <location evidence="1 6">Membrane</location>
        <topology evidence="1 6">Multi-pass membrane protein</topology>
    </subcellularLocation>
</comment>
<dbReference type="Pfam" id="PF00892">
    <property type="entry name" value="EamA"/>
    <property type="match status" value="2"/>
</dbReference>
<organism evidence="8 9">
    <name type="scientific">Quercus lobata</name>
    <name type="common">Valley oak</name>
    <dbReference type="NCBI Taxonomy" id="97700"/>
    <lineage>
        <taxon>Eukaryota</taxon>
        <taxon>Viridiplantae</taxon>
        <taxon>Streptophyta</taxon>
        <taxon>Embryophyta</taxon>
        <taxon>Tracheophyta</taxon>
        <taxon>Spermatophyta</taxon>
        <taxon>Magnoliopsida</taxon>
        <taxon>eudicotyledons</taxon>
        <taxon>Gunneridae</taxon>
        <taxon>Pentapetalae</taxon>
        <taxon>rosids</taxon>
        <taxon>fabids</taxon>
        <taxon>Fagales</taxon>
        <taxon>Fagaceae</taxon>
        <taxon>Quercus</taxon>
    </lineage>
</organism>
<evidence type="ECO:0000259" key="7">
    <source>
        <dbReference type="Pfam" id="PF00892"/>
    </source>
</evidence>
<feature type="transmembrane region" description="Helical" evidence="6">
    <location>
        <begin position="70"/>
        <end position="92"/>
    </location>
</feature>
<dbReference type="PANTHER" id="PTHR31218">
    <property type="entry name" value="WAT1-RELATED PROTEIN"/>
    <property type="match status" value="1"/>
</dbReference>
<feature type="domain" description="EamA" evidence="7">
    <location>
        <begin position="186"/>
        <end position="324"/>
    </location>
</feature>
<reference evidence="8" key="2">
    <citation type="submission" date="2021-01" db="UniProtKB">
        <authorList>
            <consortium name="EnsemblPlants"/>
        </authorList>
    </citation>
    <scope>IDENTIFICATION</scope>
</reference>
<dbReference type="Gramene" id="QL03p013090:mrna">
    <property type="protein sequence ID" value="QL03p013090:mrna"/>
    <property type="gene ID" value="QL03p013090"/>
</dbReference>
<keyword evidence="4 6" id="KW-1133">Transmembrane helix</keyword>
<evidence type="ECO:0000256" key="6">
    <source>
        <dbReference type="RuleBase" id="RU363077"/>
    </source>
</evidence>
<dbReference type="Proteomes" id="UP000594261">
    <property type="component" value="Chromosome 3"/>
</dbReference>
<feature type="transmembrane region" description="Helical" evidence="6">
    <location>
        <begin position="131"/>
        <end position="151"/>
    </location>
</feature>
<feature type="transmembrane region" description="Helical" evidence="6">
    <location>
        <begin position="216"/>
        <end position="237"/>
    </location>
</feature>
<dbReference type="InterPro" id="IPR030184">
    <property type="entry name" value="WAT1-related"/>
</dbReference>
<dbReference type="AlphaFoldDB" id="A0A7N2L4B8"/>
<dbReference type="SUPFAM" id="SSF103481">
    <property type="entry name" value="Multidrug resistance efflux transporter EmrE"/>
    <property type="match status" value="2"/>
</dbReference>
<keyword evidence="9" id="KW-1185">Reference proteome</keyword>
<feature type="transmembrane region" description="Helical" evidence="6">
    <location>
        <begin position="98"/>
        <end position="119"/>
    </location>
</feature>
<dbReference type="InterPro" id="IPR037185">
    <property type="entry name" value="EmrE-like"/>
</dbReference>
<dbReference type="EMBL" id="LRBV02000003">
    <property type="status" value="NOT_ANNOTATED_CDS"/>
    <property type="molecule type" value="Genomic_DNA"/>
</dbReference>
<feature type="domain" description="EamA" evidence="7">
    <location>
        <begin position="16"/>
        <end position="149"/>
    </location>
</feature>
<proteinExistence type="inferred from homology"/>
<dbReference type="InParanoid" id="A0A7N2L4B8"/>
<evidence type="ECO:0000256" key="2">
    <source>
        <dbReference type="ARBA" id="ARBA00007635"/>
    </source>
</evidence>
<evidence type="ECO:0000256" key="5">
    <source>
        <dbReference type="ARBA" id="ARBA00023136"/>
    </source>
</evidence>
<dbReference type="GO" id="GO:0016020">
    <property type="term" value="C:membrane"/>
    <property type="evidence" value="ECO:0007669"/>
    <property type="project" value="UniProtKB-SubCell"/>
</dbReference>